<accession>A0A133XE43</accession>
<dbReference type="EMBL" id="LODL01000039">
    <property type="protein sequence ID" value="KXB29196.1"/>
    <property type="molecule type" value="Genomic_DNA"/>
</dbReference>
<reference evidence="1 2" key="1">
    <citation type="submission" date="2015-12" db="EMBL/GenBank/DDBJ databases">
        <title>Nitrous oxide reduction kinetics distinguish bacteria harboring typical versus atypical NosZ.</title>
        <authorList>
            <person name="Yoon S."/>
            <person name="Nissen S."/>
            <person name="Park D."/>
            <person name="Sanford R.A."/>
            <person name="Loeffler F.E."/>
        </authorList>
    </citation>
    <scope>NUCLEOTIDE SEQUENCE [LARGE SCALE GENOMIC DNA]</scope>
    <source>
        <strain evidence="1 2">ATCC BAA-841</strain>
    </source>
</reference>
<evidence type="ECO:0000313" key="1">
    <source>
        <dbReference type="EMBL" id="KXB29196.1"/>
    </source>
</evidence>
<proteinExistence type="predicted"/>
<protein>
    <submittedName>
        <fullName evidence="1">Uncharacterized protein</fullName>
    </submittedName>
</protein>
<dbReference type="Proteomes" id="UP000070186">
    <property type="component" value="Unassembled WGS sequence"/>
</dbReference>
<dbReference type="RefSeq" id="WP_066886632.1">
    <property type="nucleotide sequence ID" value="NZ_LODL01000039.1"/>
</dbReference>
<keyword evidence="2" id="KW-1185">Reference proteome</keyword>
<name>A0A133XE43_9RHOO</name>
<organism evidence="1 2">
    <name type="scientific">Dechloromonas denitrificans</name>
    <dbReference type="NCBI Taxonomy" id="281362"/>
    <lineage>
        <taxon>Bacteria</taxon>
        <taxon>Pseudomonadati</taxon>
        <taxon>Pseudomonadota</taxon>
        <taxon>Betaproteobacteria</taxon>
        <taxon>Rhodocyclales</taxon>
        <taxon>Azonexaceae</taxon>
        <taxon>Dechloromonas</taxon>
    </lineage>
</organism>
<evidence type="ECO:0000313" key="2">
    <source>
        <dbReference type="Proteomes" id="UP000070186"/>
    </source>
</evidence>
<gene>
    <name evidence="1" type="ORF">AT959_18595</name>
</gene>
<dbReference type="STRING" id="281362.AT959_18595"/>
<comment type="caution">
    <text evidence="1">The sequence shown here is derived from an EMBL/GenBank/DDBJ whole genome shotgun (WGS) entry which is preliminary data.</text>
</comment>
<dbReference type="AlphaFoldDB" id="A0A133XE43"/>
<sequence>MQIRQLQIANDSVQDRLMLRVGTQANEEYRIYFTRRFLREIWPHLVEMLNGHLSGQPVTVVEAEAAPGEAATFEQSFIDDNPSYPLGATPLLASEAVLEASGDGTARLILREGRERRFTLELTAEILHALCAMLRAANDQAGWDLTLAYDSPAPISQQPPTGKTLLH</sequence>